<dbReference type="RefSeq" id="WP_117718159.1">
    <property type="nucleotide sequence ID" value="NZ_QSTP01000001.1"/>
</dbReference>
<name>A0A3E4YLN3_9FIRM</name>
<evidence type="ECO:0008006" key="3">
    <source>
        <dbReference type="Google" id="ProtNLM"/>
    </source>
</evidence>
<evidence type="ECO:0000313" key="2">
    <source>
        <dbReference type="Proteomes" id="UP000260758"/>
    </source>
</evidence>
<sequence>MIKFNGNEIPHTYFNEDNIVLDIQSSYPISVFADKLRKHELNDDDYTITAFTNNNGASVYYHSLAEQNMSDNGPSFTHLFDGEVEEGLNDIESEGRNIAFVKYESYQFGNTTPECAVIEDFSINPDNPKYADNYKILYDNVMDALGIMPTLANMEDVDNYSINDLIKDSQDGNHLYWAFEYIGDTNKIPSINDIKLYQSLNSYEKRLFNESQLNPAYKLSVVKDLKELNKNMVLTQNLLKVMEEMRIDKNDLMNTYFANDNLKNSDDFLMADEAFKKANRGRSPRVLPEMIMAWRNYYHTSKLTSKEIKEIVDNFTLASLSQIAKYNNPALYILANELHFNEIPKEHIEVFASYLTVNDVKRLEEKGFIDWYKDNHELGASYLSSTLEAVDNIDHFDIGKTAQQLIYEKSQKRGLTEAEEIKRRYGIDFADNVVAIPGRGVRATDGKNVMYMLKPDDARNITVGYDTHCCQHLGGAGGTCMLDAISNPSSAITVIEDVKTQKIKAQAWTRYDSLSDTLVFDNMEFANDGEVQSFSPLITAWSMAMPEKNIHVGTGFNQGMTNWGKQVSRANSNGGYVHFENENSSVCGSSLYTDYHSQNARCIKKSGDVLLNSNISDITISREPENENEYSYMINPVVLYITKNSETKITTQMKKDIYASLDSDEPFPQDYVKILVGGDKKNTGSLIENIKTLSLESQRYILENKPDAVQYIKNVNPDIALEVLKKTPNKIKDMSDVTYEQAEAVLGINGLLLEFVTEKPSWQNFTKEQKDLLVSCAITQNPYAIKRMKEPDPKWVSMAIFKKKDIIISYPKVSEYIWVSVLKTYPHMIKYAINPTYKMQATAIRKNPYVLNEIKNPDTKIIHEAIGLCGSLILNPKYKPYIDNNTRKAAIKNNPFIADKLDDISTDEKKIVNRINSYKDEEFEVNDLNDMSLELA</sequence>
<dbReference type="EMBL" id="QSTP01000001">
    <property type="protein sequence ID" value="RGM75401.1"/>
    <property type="molecule type" value="Genomic_DNA"/>
</dbReference>
<gene>
    <name evidence="1" type="ORF">DXB99_02450</name>
</gene>
<dbReference type="Proteomes" id="UP000260758">
    <property type="component" value="Unassembled WGS sequence"/>
</dbReference>
<protein>
    <recommendedName>
        <fullName evidence="3">DUF4116 domain-containing protein</fullName>
    </recommendedName>
</protein>
<organism evidence="1 2">
    <name type="scientific">Agathobacter rectalis</name>
    <dbReference type="NCBI Taxonomy" id="39491"/>
    <lineage>
        <taxon>Bacteria</taxon>
        <taxon>Bacillati</taxon>
        <taxon>Bacillota</taxon>
        <taxon>Clostridia</taxon>
        <taxon>Lachnospirales</taxon>
        <taxon>Lachnospiraceae</taxon>
        <taxon>Agathobacter</taxon>
    </lineage>
</organism>
<reference evidence="1 2" key="1">
    <citation type="submission" date="2018-08" db="EMBL/GenBank/DDBJ databases">
        <title>A genome reference for cultivated species of the human gut microbiota.</title>
        <authorList>
            <person name="Zou Y."/>
            <person name="Xue W."/>
            <person name="Luo G."/>
        </authorList>
    </citation>
    <scope>NUCLEOTIDE SEQUENCE [LARGE SCALE GENOMIC DNA]</scope>
    <source>
        <strain evidence="1 2">OM07-13</strain>
    </source>
</reference>
<comment type="caution">
    <text evidence="1">The sequence shown here is derived from an EMBL/GenBank/DDBJ whole genome shotgun (WGS) entry which is preliminary data.</text>
</comment>
<dbReference type="AlphaFoldDB" id="A0A3E4YLN3"/>
<evidence type="ECO:0000313" key="1">
    <source>
        <dbReference type="EMBL" id="RGM75401.1"/>
    </source>
</evidence>
<proteinExistence type="predicted"/>
<accession>A0A3E4YLN3</accession>